<evidence type="ECO:0000313" key="2">
    <source>
        <dbReference type="Proteomes" id="UP000242791"/>
    </source>
</evidence>
<dbReference type="EMBL" id="LGTZ01002247">
    <property type="protein sequence ID" value="OJD16637.1"/>
    <property type="molecule type" value="Genomic_DNA"/>
</dbReference>
<accession>A0A1J9QN26</accession>
<organism evidence="1 2">
    <name type="scientific">Blastomyces percursus</name>
    <dbReference type="NCBI Taxonomy" id="1658174"/>
    <lineage>
        <taxon>Eukaryota</taxon>
        <taxon>Fungi</taxon>
        <taxon>Dikarya</taxon>
        <taxon>Ascomycota</taxon>
        <taxon>Pezizomycotina</taxon>
        <taxon>Eurotiomycetes</taxon>
        <taxon>Eurotiomycetidae</taxon>
        <taxon>Onygenales</taxon>
        <taxon>Ajellomycetaceae</taxon>
        <taxon>Blastomyces</taxon>
    </lineage>
</organism>
<dbReference type="Proteomes" id="UP000242791">
    <property type="component" value="Unassembled WGS sequence"/>
</dbReference>
<comment type="caution">
    <text evidence="1">The sequence shown here is derived from an EMBL/GenBank/DDBJ whole genome shotgun (WGS) entry which is preliminary data.</text>
</comment>
<dbReference type="OrthoDB" id="10495467at2759"/>
<dbReference type="VEuPathDB" id="FungiDB:ACJ73_08863"/>
<keyword evidence="2" id="KW-1185">Reference proteome</keyword>
<dbReference type="AlphaFoldDB" id="A0A1J9QN26"/>
<protein>
    <submittedName>
        <fullName evidence="1">Uncharacterized protein</fullName>
    </submittedName>
</protein>
<name>A0A1J9QN26_9EURO</name>
<evidence type="ECO:0000313" key="1">
    <source>
        <dbReference type="EMBL" id="OJD16637.1"/>
    </source>
</evidence>
<sequence>MSETSLALSMRMNTNWSWGHRIVDELGGPVSSSHDHCAPDIPSPPQLQTAQRQVCRHPSPINRIVGMGIAGNAETGYRAWIQGSTANISEEPMQVSIRAGGSAKAAFCVHTPPMSARSLQSRSSYLATSQGRGARWIHVISGFAGMRDFCHWPRAQRAWHR</sequence>
<proteinExistence type="predicted"/>
<reference evidence="1 2" key="1">
    <citation type="submission" date="2015-08" db="EMBL/GenBank/DDBJ databases">
        <title>Emmonsia species relationships and genome sequence.</title>
        <authorList>
            <person name="Cuomo C.A."/>
            <person name="Schwartz I.S."/>
            <person name="Kenyon C."/>
            <person name="De Hoog G.S."/>
            <person name="Govender N.P."/>
            <person name="Botha A."/>
            <person name="Moreno L."/>
            <person name="De Vries M."/>
            <person name="Munoz J.F."/>
            <person name="Stielow J.B."/>
        </authorList>
    </citation>
    <scope>NUCLEOTIDE SEQUENCE [LARGE SCALE GENOMIC DNA]</scope>
    <source>
        <strain evidence="1 2">EI222</strain>
    </source>
</reference>
<gene>
    <name evidence="1" type="ORF">ACJ73_08863</name>
</gene>